<evidence type="ECO:0000313" key="1">
    <source>
        <dbReference type="EMBL" id="KAA2285260.1"/>
    </source>
</evidence>
<reference evidence="1 2" key="2">
    <citation type="submission" date="2019-09" db="EMBL/GenBank/DDBJ databases">
        <authorList>
            <person name="Mazur A."/>
        </authorList>
    </citation>
    <scope>NUCLEOTIDE SEQUENCE [LARGE SCALE GENOMIC DNA]</scope>
    <source>
        <strain evidence="1 2">3729k</strain>
    </source>
</reference>
<comment type="caution">
    <text evidence="1">The sequence shown here is derived from an EMBL/GenBank/DDBJ whole genome shotgun (WGS) entry which is preliminary data.</text>
</comment>
<dbReference type="RefSeq" id="WP_149860084.1">
    <property type="nucleotide sequence ID" value="NZ_VUOD01000003.1"/>
</dbReference>
<proteinExistence type="predicted"/>
<name>A0A5B2ZDG8_9GAMM</name>
<evidence type="ECO:0000313" key="2">
    <source>
        <dbReference type="Proteomes" id="UP000322165"/>
    </source>
</evidence>
<accession>A0A5B2ZDG8</accession>
<dbReference type="AlphaFoldDB" id="A0A5B2ZDG8"/>
<dbReference type="Proteomes" id="UP000322165">
    <property type="component" value="Unassembled WGS sequence"/>
</dbReference>
<protein>
    <submittedName>
        <fullName evidence="1">Uncharacterized protein</fullName>
    </submittedName>
</protein>
<sequence length="193" mass="20831">MPDIRLPESEPLEIGAALARLPLESPDRSAWPLLAERLAARAAAPPPRPRWPFALAAAAALALAIALPMLRSPVDDPVLPGQSGSLVQATPESPESRLQTLMAESARLEHVLAAMRDDGRAGAATGLLLDLEFEDQLQGLDTALAREDLAPEQRLLLWRQRVDLLRDYTGLQGTRQWLAADGGQLEGELVAVF</sequence>
<keyword evidence="2" id="KW-1185">Reference proteome</keyword>
<dbReference type="EMBL" id="VUOD01000003">
    <property type="protein sequence ID" value="KAA2285260.1"/>
    <property type="molecule type" value="Genomic_DNA"/>
</dbReference>
<gene>
    <name evidence="1" type="ORF">F0415_04890</name>
</gene>
<reference evidence="1 2" key="1">
    <citation type="submission" date="2019-09" db="EMBL/GenBank/DDBJ databases">
        <title>Arenimonas chukotkensis sp. nov., a bacterium isolated from Chukotka hot spring, Arctic region, Russia.</title>
        <authorList>
            <person name="Zayulina K.S."/>
            <person name="Prokofeva M.I."/>
            <person name="Elcheninov A.G."/>
            <person name="Novikov A."/>
            <person name="Kochetkova T.V."/>
            <person name="Kublanov I.V."/>
        </authorList>
    </citation>
    <scope>NUCLEOTIDE SEQUENCE [LARGE SCALE GENOMIC DNA]</scope>
    <source>
        <strain evidence="1 2">3729k</strain>
    </source>
</reference>
<organism evidence="1 2">
    <name type="scientific">Arenimonas fontis</name>
    <dbReference type="NCBI Taxonomy" id="2608255"/>
    <lineage>
        <taxon>Bacteria</taxon>
        <taxon>Pseudomonadati</taxon>
        <taxon>Pseudomonadota</taxon>
        <taxon>Gammaproteobacteria</taxon>
        <taxon>Lysobacterales</taxon>
        <taxon>Lysobacteraceae</taxon>
        <taxon>Arenimonas</taxon>
    </lineage>
</organism>